<dbReference type="PANTHER" id="PTHR48100">
    <property type="entry name" value="BROAD-SPECIFICITY PHOSPHATASE YOR283W-RELATED"/>
    <property type="match status" value="1"/>
</dbReference>
<dbReference type="InterPro" id="IPR029033">
    <property type="entry name" value="His_PPase_superfam"/>
</dbReference>
<reference evidence="1 2" key="1">
    <citation type="submission" date="2022-10" db="EMBL/GenBank/DDBJ databases">
        <title>Defluviimonas sp. nov., isolated from ocean surface sediments.</title>
        <authorList>
            <person name="He W."/>
            <person name="Wang L."/>
            <person name="Zhang D.-F."/>
        </authorList>
    </citation>
    <scope>NUCLEOTIDE SEQUENCE [LARGE SCALE GENOMIC DNA]</scope>
    <source>
        <strain evidence="1 2">WL0024</strain>
    </source>
</reference>
<comment type="caution">
    <text evidence="1">The sequence shown here is derived from an EMBL/GenBank/DDBJ whole genome shotgun (WGS) entry which is preliminary data.</text>
</comment>
<dbReference type="Pfam" id="PF00300">
    <property type="entry name" value="His_Phos_1"/>
    <property type="match status" value="1"/>
</dbReference>
<dbReference type="PANTHER" id="PTHR48100:SF1">
    <property type="entry name" value="HISTIDINE PHOSPHATASE FAMILY PROTEIN-RELATED"/>
    <property type="match status" value="1"/>
</dbReference>
<sequence>MKGGAATELILIRHAPALSQGKLCGRTDVPADCGDVERIEATRAALGTPDRIVVSPALRCRQTAAALWPDLAEPELDAALWEQDFGDWEGRPYAELPDLGPLPPAELADHRPPRGESFADLCARVAPALRRAASGGRVAVVAHAGTARAALALALGNPAQGLAFEIAPLSVTRLRLLEGGGWSVIGVNWVPG</sequence>
<accession>A0ABT2X8U6</accession>
<organism evidence="1 2">
    <name type="scientific">Albidovulum salinarum</name>
    <dbReference type="NCBI Taxonomy" id="2984153"/>
    <lineage>
        <taxon>Bacteria</taxon>
        <taxon>Pseudomonadati</taxon>
        <taxon>Pseudomonadota</taxon>
        <taxon>Alphaproteobacteria</taxon>
        <taxon>Rhodobacterales</taxon>
        <taxon>Paracoccaceae</taxon>
        <taxon>Albidovulum</taxon>
    </lineage>
</organism>
<proteinExistence type="predicted"/>
<dbReference type="Proteomes" id="UP001209535">
    <property type="component" value="Unassembled WGS sequence"/>
</dbReference>
<name>A0ABT2X8U6_9RHOB</name>
<dbReference type="EMBL" id="JAOVQO010000015">
    <property type="protein sequence ID" value="MCU9849412.1"/>
    <property type="molecule type" value="Genomic_DNA"/>
</dbReference>
<dbReference type="InterPro" id="IPR050275">
    <property type="entry name" value="PGM_Phosphatase"/>
</dbReference>
<evidence type="ECO:0000313" key="2">
    <source>
        <dbReference type="Proteomes" id="UP001209535"/>
    </source>
</evidence>
<dbReference type="CDD" id="cd07067">
    <property type="entry name" value="HP_PGM_like"/>
    <property type="match status" value="1"/>
</dbReference>
<dbReference type="SUPFAM" id="SSF53254">
    <property type="entry name" value="Phosphoglycerate mutase-like"/>
    <property type="match status" value="1"/>
</dbReference>
<keyword evidence="2" id="KW-1185">Reference proteome</keyword>
<dbReference type="InterPro" id="IPR013078">
    <property type="entry name" value="His_Pase_superF_clade-1"/>
</dbReference>
<dbReference type="Gene3D" id="3.40.50.1240">
    <property type="entry name" value="Phosphoglycerate mutase-like"/>
    <property type="match status" value="1"/>
</dbReference>
<evidence type="ECO:0000313" key="1">
    <source>
        <dbReference type="EMBL" id="MCU9849412.1"/>
    </source>
</evidence>
<gene>
    <name evidence="1" type="ORF">OEZ60_15530</name>
</gene>
<dbReference type="RefSeq" id="WP_263338085.1">
    <property type="nucleotide sequence ID" value="NZ_JAOVQO010000015.1"/>
</dbReference>
<protein>
    <submittedName>
        <fullName evidence="1">Histidine phosphatase family protein</fullName>
    </submittedName>
</protein>
<dbReference type="SMART" id="SM00855">
    <property type="entry name" value="PGAM"/>
    <property type="match status" value="1"/>
</dbReference>